<reference evidence="1" key="1">
    <citation type="submission" date="2020-02" db="EMBL/GenBank/DDBJ databases">
        <authorList>
            <person name="Meier V. D."/>
        </authorList>
    </citation>
    <scope>NUCLEOTIDE SEQUENCE</scope>
    <source>
        <strain evidence="1">AVDCRST_MAG81</strain>
    </source>
</reference>
<dbReference type="EMBL" id="CADCWO010000048">
    <property type="protein sequence ID" value="CAA9562716.1"/>
    <property type="molecule type" value="Genomic_DNA"/>
</dbReference>
<dbReference type="AlphaFoldDB" id="A0A6J4V231"/>
<proteinExistence type="predicted"/>
<accession>A0A6J4V231</accession>
<name>A0A6J4V231_9CYAN</name>
<organism evidence="1">
    <name type="scientific">uncultured Synechococcales cyanobacterium</name>
    <dbReference type="NCBI Taxonomy" id="1936017"/>
    <lineage>
        <taxon>Bacteria</taxon>
        <taxon>Bacillati</taxon>
        <taxon>Cyanobacteriota</taxon>
        <taxon>Cyanophyceae</taxon>
        <taxon>Synechococcales</taxon>
        <taxon>environmental samples</taxon>
    </lineage>
</organism>
<evidence type="ECO:0000313" key="1">
    <source>
        <dbReference type="EMBL" id="CAA9562716.1"/>
    </source>
</evidence>
<protein>
    <submittedName>
        <fullName evidence="1">Uncharacterized protein</fullName>
    </submittedName>
</protein>
<gene>
    <name evidence="1" type="ORF">AVDCRST_MAG81-783</name>
</gene>
<sequence length="48" mass="5737">MLTQRTTLRTSWSQSVNAPTAHIQASKVYAQLAHWWLQQLRERLYPLR</sequence>